<evidence type="ECO:0000313" key="1">
    <source>
        <dbReference type="EMBL" id="TRZ06643.1"/>
    </source>
</evidence>
<reference evidence="1" key="1">
    <citation type="submission" date="2019-04" db="EMBL/GenBank/DDBJ databases">
        <title>Genome assembly of Zosterops borbonicus 15179.</title>
        <authorList>
            <person name="Leroy T."/>
            <person name="Anselmetti Y."/>
            <person name="Tilak M.-K."/>
            <person name="Nabholz B."/>
        </authorList>
    </citation>
    <scope>NUCLEOTIDE SEQUENCE</scope>
    <source>
        <strain evidence="1">HGM_15179</strain>
        <tissue evidence="1">Muscle</tissue>
    </source>
</reference>
<dbReference type="EMBL" id="SWJQ01002306">
    <property type="protein sequence ID" value="TRZ06643.1"/>
    <property type="molecule type" value="Genomic_DNA"/>
</dbReference>
<accession>A0A8K1D957</accession>
<dbReference type="OrthoDB" id="10617406at2759"/>
<comment type="caution">
    <text evidence="1">The sequence shown here is derived from an EMBL/GenBank/DDBJ whole genome shotgun (WGS) entry which is preliminary data.</text>
</comment>
<proteinExistence type="predicted"/>
<keyword evidence="2" id="KW-1185">Reference proteome</keyword>
<dbReference type="AlphaFoldDB" id="A0A8K1D957"/>
<name>A0A8K1D957_9PASS</name>
<sequence>MRRKFRIRLPQELWIQLWKFRIQLPKELWIQLPWKFRIWLPWKFRIRLPWHHRILPWEAPAVPTANLSNLQEELMPHNPQG</sequence>
<dbReference type="Proteomes" id="UP000796761">
    <property type="component" value="Unassembled WGS sequence"/>
</dbReference>
<organism evidence="1 2">
    <name type="scientific">Zosterops borbonicus</name>
    <dbReference type="NCBI Taxonomy" id="364589"/>
    <lineage>
        <taxon>Eukaryota</taxon>
        <taxon>Metazoa</taxon>
        <taxon>Chordata</taxon>
        <taxon>Craniata</taxon>
        <taxon>Vertebrata</taxon>
        <taxon>Euteleostomi</taxon>
        <taxon>Archelosauria</taxon>
        <taxon>Archosauria</taxon>
        <taxon>Dinosauria</taxon>
        <taxon>Saurischia</taxon>
        <taxon>Theropoda</taxon>
        <taxon>Coelurosauria</taxon>
        <taxon>Aves</taxon>
        <taxon>Neognathae</taxon>
        <taxon>Neoaves</taxon>
        <taxon>Telluraves</taxon>
        <taxon>Australaves</taxon>
        <taxon>Passeriformes</taxon>
        <taxon>Sylvioidea</taxon>
        <taxon>Zosteropidae</taxon>
        <taxon>Zosterops</taxon>
    </lineage>
</organism>
<evidence type="ECO:0000313" key="2">
    <source>
        <dbReference type="Proteomes" id="UP000796761"/>
    </source>
</evidence>
<protein>
    <submittedName>
        <fullName evidence="1">Uncharacterized protein</fullName>
    </submittedName>
</protein>
<gene>
    <name evidence="1" type="ORF">HGM15179_020464</name>
</gene>